<organism evidence="2 3">
    <name type="scientific">Mytilus edulis</name>
    <name type="common">Blue mussel</name>
    <dbReference type="NCBI Taxonomy" id="6550"/>
    <lineage>
        <taxon>Eukaryota</taxon>
        <taxon>Metazoa</taxon>
        <taxon>Spiralia</taxon>
        <taxon>Lophotrochozoa</taxon>
        <taxon>Mollusca</taxon>
        <taxon>Bivalvia</taxon>
        <taxon>Autobranchia</taxon>
        <taxon>Pteriomorphia</taxon>
        <taxon>Mytilida</taxon>
        <taxon>Mytiloidea</taxon>
        <taxon>Mytilidae</taxon>
        <taxon>Mytilinae</taxon>
        <taxon>Mytilus</taxon>
    </lineage>
</organism>
<gene>
    <name evidence="2" type="ORF">MEDL_44129</name>
</gene>
<evidence type="ECO:0000313" key="3">
    <source>
        <dbReference type="Proteomes" id="UP000683360"/>
    </source>
</evidence>
<dbReference type="EMBL" id="CAJPWZ010002141">
    <property type="protein sequence ID" value="CAG2231333.1"/>
    <property type="molecule type" value="Genomic_DNA"/>
</dbReference>
<comment type="caution">
    <text evidence="2">The sequence shown here is derived from an EMBL/GenBank/DDBJ whole genome shotgun (WGS) entry which is preliminary data.</text>
</comment>
<evidence type="ECO:0000313" key="2">
    <source>
        <dbReference type="EMBL" id="CAG2231333.1"/>
    </source>
</evidence>
<protein>
    <submittedName>
        <fullName evidence="2">Uncharacterized protein</fullName>
    </submittedName>
</protein>
<name>A0A8S3TCA3_MYTED</name>
<reference evidence="2" key="1">
    <citation type="submission" date="2021-03" db="EMBL/GenBank/DDBJ databases">
        <authorList>
            <person name="Bekaert M."/>
        </authorList>
    </citation>
    <scope>NUCLEOTIDE SEQUENCE</scope>
</reference>
<feature type="region of interest" description="Disordered" evidence="1">
    <location>
        <begin position="76"/>
        <end position="103"/>
    </location>
</feature>
<evidence type="ECO:0000256" key="1">
    <source>
        <dbReference type="SAM" id="MobiDB-lite"/>
    </source>
</evidence>
<proteinExistence type="predicted"/>
<accession>A0A8S3TCA3</accession>
<sequence>MALRRRVFQNDENLLEIIGLENKDKKRAAPIIAAGEVRPKLKGGRSTTNARPKTAKGVTTTTMLFRDNSDEQLVKKRHSQNVQNNQRRSRSVNYRLRSGKPGKTSIRSDRLLIRSARAHALTPATQLRLQWPPGGRISAQNVILFFSKMVQTQSNAVNFNIKKIDYWPPEGMRCEVEGCETLYIHHFPSTSSTERQNTSQLFQYTSVLFVSLDSTEGVN</sequence>
<dbReference type="Proteomes" id="UP000683360">
    <property type="component" value="Unassembled WGS sequence"/>
</dbReference>
<dbReference type="AlphaFoldDB" id="A0A8S3TCA3"/>
<keyword evidence="3" id="KW-1185">Reference proteome</keyword>